<feature type="chain" id="PRO_5015456351" evidence="1">
    <location>
        <begin position="24"/>
        <end position="165"/>
    </location>
</feature>
<dbReference type="RefSeq" id="WP_107493821.1">
    <property type="nucleotide sequence ID" value="NZ_PZKC01000008.1"/>
</dbReference>
<dbReference type="Proteomes" id="UP000241193">
    <property type="component" value="Unassembled WGS sequence"/>
</dbReference>
<dbReference type="OrthoDB" id="982633at2"/>
<evidence type="ECO:0000313" key="2">
    <source>
        <dbReference type="EMBL" id="PTD96161.1"/>
    </source>
</evidence>
<sequence length="165" mass="18608">MRAFVASLALCTTLGLWPGVVAAQPVDTPKPGPRDLCPVCGMVVSKYPEWIATVVFDDGHVHHFDGAKDMFKFIHQLDRYAPGHRRENVRTIGVTEYYDLQRIDATTAWYVIGSDVLGPMAHDFIPFLSKEDAEEFMADHGGRRILRFDEINVDWAVKLDRGAFD</sequence>
<comment type="caution">
    <text evidence="2">The sequence shown here is derived from an EMBL/GenBank/DDBJ whole genome shotgun (WGS) entry which is preliminary data.</text>
</comment>
<dbReference type="PANTHER" id="PTHR41247">
    <property type="entry name" value="HTH-TYPE TRANSCRIPTIONAL REPRESSOR YCNK"/>
    <property type="match status" value="1"/>
</dbReference>
<dbReference type="EMBL" id="PZKC01000008">
    <property type="protein sequence ID" value="PTD96161.1"/>
    <property type="molecule type" value="Genomic_DNA"/>
</dbReference>
<reference evidence="2 3" key="1">
    <citation type="submission" date="2018-03" db="EMBL/GenBank/DDBJ databases">
        <authorList>
            <person name="Keele B.F."/>
        </authorList>
    </citation>
    <scope>NUCLEOTIDE SEQUENCE [LARGE SCALE GENOMIC DNA]</scope>
    <source>
        <strain evidence="2 3">D20</strain>
    </source>
</reference>
<evidence type="ECO:0000313" key="3">
    <source>
        <dbReference type="Proteomes" id="UP000241193"/>
    </source>
</evidence>
<dbReference type="Gene3D" id="3.30.70.2050">
    <property type="match status" value="1"/>
</dbReference>
<gene>
    <name evidence="2" type="ORF">C8261_11345</name>
</gene>
<dbReference type="SUPFAM" id="SSF160387">
    <property type="entry name" value="NosL/MerB-like"/>
    <property type="match status" value="1"/>
</dbReference>
<evidence type="ECO:0000256" key="1">
    <source>
        <dbReference type="SAM" id="SignalP"/>
    </source>
</evidence>
<dbReference type="Pfam" id="PF05573">
    <property type="entry name" value="NosL"/>
    <property type="match status" value="1"/>
</dbReference>
<protein>
    <submittedName>
        <fullName evidence="2">Nitrous oxide reductase accessory protein NosL</fullName>
    </submittedName>
</protein>
<dbReference type="InterPro" id="IPR008719">
    <property type="entry name" value="N2O_reductase_NosL"/>
</dbReference>
<accession>A0A2T4IEG1</accession>
<dbReference type="AlphaFoldDB" id="A0A2T4IEG1"/>
<keyword evidence="3" id="KW-1185">Reference proteome</keyword>
<name>A0A2T4IEG1_9RHOO</name>
<proteinExistence type="predicted"/>
<reference evidence="2 3" key="2">
    <citation type="submission" date="2018-04" db="EMBL/GenBank/DDBJ databases">
        <title>Thauera lacus sp. nov., isolated from an saline lake in Inner Mongolia, China.</title>
        <authorList>
            <person name="Liang Q.-Y."/>
        </authorList>
    </citation>
    <scope>NUCLEOTIDE SEQUENCE [LARGE SCALE GENOMIC DNA]</scope>
    <source>
        <strain evidence="2 3">D20</strain>
    </source>
</reference>
<dbReference type="PANTHER" id="PTHR41247:SF1">
    <property type="entry name" value="HTH-TYPE TRANSCRIPTIONAL REPRESSOR YCNK"/>
    <property type="match status" value="1"/>
</dbReference>
<organism evidence="2 3">
    <name type="scientific">Pseudothauera lacus</name>
    <dbReference type="NCBI Taxonomy" id="2136175"/>
    <lineage>
        <taxon>Bacteria</taxon>
        <taxon>Pseudomonadati</taxon>
        <taxon>Pseudomonadota</taxon>
        <taxon>Betaproteobacteria</taxon>
        <taxon>Rhodocyclales</taxon>
        <taxon>Zoogloeaceae</taxon>
        <taxon>Pseudothauera</taxon>
    </lineage>
</organism>
<feature type="signal peptide" evidence="1">
    <location>
        <begin position="1"/>
        <end position="23"/>
    </location>
</feature>
<keyword evidence="1" id="KW-0732">Signal</keyword>